<accession>A0A4D6BMI9</accession>
<keyword evidence="6 12" id="KW-0812">Transmembrane</keyword>
<evidence type="ECO:0000256" key="3">
    <source>
        <dbReference type="ARBA" id="ARBA00013657"/>
    </source>
</evidence>
<dbReference type="GO" id="GO:0015450">
    <property type="term" value="F:protein-transporting ATPase activity"/>
    <property type="evidence" value="ECO:0007669"/>
    <property type="project" value="InterPro"/>
</dbReference>
<evidence type="ECO:0000256" key="1">
    <source>
        <dbReference type="ARBA" id="ARBA00004141"/>
    </source>
</evidence>
<dbReference type="EMBL" id="MH026107">
    <property type="protein sequence ID" value="QBX88438.1"/>
    <property type="molecule type" value="Genomic_DNA"/>
</dbReference>
<keyword evidence="9" id="KW-0811">Translocation</keyword>
<dbReference type="GO" id="GO:0016020">
    <property type="term" value="C:membrane"/>
    <property type="evidence" value="ECO:0007669"/>
    <property type="project" value="UniProtKB-SubCell"/>
</dbReference>
<dbReference type="GO" id="GO:0009306">
    <property type="term" value="P:protein secretion"/>
    <property type="evidence" value="ECO:0007669"/>
    <property type="project" value="InterPro"/>
</dbReference>
<comment type="similarity">
    <text evidence="2">Belongs to the SecG family.</text>
</comment>
<feature type="transmembrane region" description="Helical" evidence="12">
    <location>
        <begin position="43"/>
        <end position="68"/>
    </location>
</feature>
<comment type="subcellular location">
    <subcellularLocation>
        <location evidence="1">Membrane</location>
        <topology evidence="1">Multi-pass membrane protein</topology>
    </subcellularLocation>
</comment>
<feature type="transmembrane region" description="Helical" evidence="12">
    <location>
        <begin position="6"/>
        <end position="22"/>
    </location>
</feature>
<evidence type="ECO:0000256" key="9">
    <source>
        <dbReference type="ARBA" id="ARBA00023010"/>
    </source>
</evidence>
<evidence type="ECO:0000256" key="11">
    <source>
        <dbReference type="ARBA" id="ARBA00025638"/>
    </source>
</evidence>
<comment type="function">
    <text evidence="11">Involved in protein export. Participates in an early event of protein translocation across the chloroplast thylakoid membrane.</text>
</comment>
<evidence type="ECO:0000313" key="13">
    <source>
        <dbReference type="EMBL" id="QBX88438.1"/>
    </source>
</evidence>
<evidence type="ECO:0000256" key="4">
    <source>
        <dbReference type="ARBA" id="ARBA00015435"/>
    </source>
</evidence>
<proteinExistence type="inferred from homology"/>
<keyword evidence="7" id="KW-0653">Protein transport</keyword>
<gene>
    <name evidence="13" type="primary">secG</name>
</gene>
<evidence type="ECO:0000256" key="7">
    <source>
        <dbReference type="ARBA" id="ARBA00022927"/>
    </source>
</evidence>
<evidence type="ECO:0000256" key="10">
    <source>
        <dbReference type="ARBA" id="ARBA00023136"/>
    </source>
</evidence>
<evidence type="ECO:0000256" key="5">
    <source>
        <dbReference type="ARBA" id="ARBA00022448"/>
    </source>
</evidence>
<geneLocation type="plastid" evidence="13"/>
<name>A0A4D6BMI9_9FLOR</name>
<organism evidence="13">
    <name type="scientific">Acrochaetium secundatum</name>
    <dbReference type="NCBI Taxonomy" id="209631"/>
    <lineage>
        <taxon>Eukaryota</taxon>
        <taxon>Rhodophyta</taxon>
        <taxon>Florideophyceae</taxon>
        <taxon>Nemaliophycidae</taxon>
        <taxon>Acrochaetiales</taxon>
        <taxon>Acrochaetiaceae</taxon>
        <taxon>Acrochaetium</taxon>
    </lineage>
</organism>
<dbReference type="Pfam" id="PF03840">
    <property type="entry name" value="SecG"/>
    <property type="match status" value="1"/>
</dbReference>
<keyword evidence="8 12" id="KW-1133">Transmembrane helix</keyword>
<dbReference type="AlphaFoldDB" id="A0A4D6BMI9"/>
<dbReference type="RefSeq" id="YP_009628655.1">
    <property type="nucleotide sequence ID" value="NC_042170.1"/>
</dbReference>
<evidence type="ECO:0000256" key="2">
    <source>
        <dbReference type="ARBA" id="ARBA00008445"/>
    </source>
</evidence>
<protein>
    <recommendedName>
        <fullName evidence="4">Probable protein-export membrane protein SecG</fullName>
    </recommendedName>
    <alternativeName>
        <fullName evidence="3">Probable protein-export membrane protein secG</fullName>
    </alternativeName>
</protein>
<dbReference type="InterPro" id="IPR004692">
    <property type="entry name" value="SecG"/>
</dbReference>
<evidence type="ECO:0000256" key="12">
    <source>
        <dbReference type="SAM" id="Phobius"/>
    </source>
</evidence>
<reference evidence="13" key="1">
    <citation type="journal article" date="2019" name="Phycologia">
        <title>Chloroplast and mitochondrial genomes of Balbiania investiens (Balbianiales, Nemaliophycidae).</title>
        <authorList>
            <person name="Evans J.R."/>
            <person name="StAmour N."/>
            <person name="Verbruggen H."/>
            <person name="Salomaki E.D."/>
            <person name="Vis M.L."/>
        </authorList>
    </citation>
    <scope>NUCLEOTIDE SEQUENCE</scope>
</reference>
<dbReference type="GeneID" id="40138555"/>
<keyword evidence="10 12" id="KW-0472">Membrane</keyword>
<keyword evidence="5" id="KW-0813">Transport</keyword>
<keyword evidence="13" id="KW-0934">Plastid</keyword>
<sequence>MKFLWYIISIILMLLILVNNPKSEGLGNLSGQGQLFNRSSKSINILEILTGVSITLFLGFTIVLSAYYEY</sequence>
<evidence type="ECO:0000256" key="8">
    <source>
        <dbReference type="ARBA" id="ARBA00022989"/>
    </source>
</evidence>
<evidence type="ECO:0000256" key="6">
    <source>
        <dbReference type="ARBA" id="ARBA00022692"/>
    </source>
</evidence>
<dbReference type="NCBIfam" id="TIGR00810">
    <property type="entry name" value="secG"/>
    <property type="match status" value="1"/>
</dbReference>